<dbReference type="InterPro" id="IPR050834">
    <property type="entry name" value="Glycosyltransf_2"/>
</dbReference>
<keyword evidence="2" id="KW-0808">Transferase</keyword>
<sequence>MNDLVTSSGPLVSVYIPTKNRLVLLKRAINSVFEQTYPRIELIVADDGSTDGTRELLSEMEVAGKLRVIMMPESRGACAARNEAIKIASGQFVTGLDDDDYFMPNRIQAFVDCWNRLATHDGVAGLFDSMRWPRPGMERVLFDRDSADPYDFVRGNAVGSQVFSPKACFIEAGLFDVQMPMWQDWDLWFRMAKKFGRFIGIRECSYVIDTSHSGPRISTKPEAMIRLGAKRFADKNFGGNCLAAFRLRKGFVDYEQVRLTPVEVAGLIALGYWGPVIKYSLRRALGNQRYYRLKCWVHTKMHRGTSTQGQLQP</sequence>
<feature type="domain" description="Glycosyltransferase 2-like" evidence="1">
    <location>
        <begin position="13"/>
        <end position="116"/>
    </location>
</feature>
<dbReference type="OrthoDB" id="9781367at2"/>
<dbReference type="GO" id="GO:0016740">
    <property type="term" value="F:transferase activity"/>
    <property type="evidence" value="ECO:0007669"/>
    <property type="project" value="UniProtKB-KW"/>
</dbReference>
<evidence type="ECO:0000313" key="3">
    <source>
        <dbReference type="Proteomes" id="UP000295727"/>
    </source>
</evidence>
<dbReference type="SUPFAM" id="SSF53448">
    <property type="entry name" value="Nucleotide-diphospho-sugar transferases"/>
    <property type="match status" value="1"/>
</dbReference>
<dbReference type="PANTHER" id="PTHR43685:SF2">
    <property type="entry name" value="GLYCOSYLTRANSFERASE 2-LIKE DOMAIN-CONTAINING PROTEIN"/>
    <property type="match status" value="1"/>
</dbReference>
<protein>
    <submittedName>
        <fullName evidence="2">Glycosyltransferase</fullName>
    </submittedName>
</protein>
<accession>A0A4P7CLS6</accession>
<dbReference type="Gene3D" id="3.90.550.10">
    <property type="entry name" value="Spore Coat Polysaccharide Biosynthesis Protein SpsA, Chain A"/>
    <property type="match status" value="1"/>
</dbReference>
<dbReference type="EMBL" id="CP038148">
    <property type="protein sequence ID" value="QBQ96700.1"/>
    <property type="molecule type" value="Genomic_DNA"/>
</dbReference>
<proteinExistence type="predicted"/>
<name>A0A4P7CLS6_9BURK</name>
<evidence type="ECO:0000313" key="2">
    <source>
        <dbReference type="EMBL" id="QBQ96700.1"/>
    </source>
</evidence>
<reference evidence="2 3" key="1">
    <citation type="submission" date="2019-03" db="EMBL/GenBank/DDBJ databases">
        <title>Paraburkholderia sp. 7MH5, isolated from subtropical forest soil.</title>
        <authorList>
            <person name="Gao Z.-H."/>
            <person name="Qiu L.-H."/>
        </authorList>
    </citation>
    <scope>NUCLEOTIDE SEQUENCE [LARGE SCALE GENOMIC DNA]</scope>
    <source>
        <strain evidence="2 3">7MH5</strain>
    </source>
</reference>
<dbReference type="InterPro" id="IPR001173">
    <property type="entry name" value="Glyco_trans_2-like"/>
</dbReference>
<organism evidence="2 3">
    <name type="scientific">Paraburkholderia pallida</name>
    <dbReference type="NCBI Taxonomy" id="2547399"/>
    <lineage>
        <taxon>Bacteria</taxon>
        <taxon>Pseudomonadati</taxon>
        <taxon>Pseudomonadota</taxon>
        <taxon>Betaproteobacteria</taxon>
        <taxon>Burkholderiales</taxon>
        <taxon>Burkholderiaceae</taxon>
        <taxon>Paraburkholderia</taxon>
    </lineage>
</organism>
<dbReference type="CDD" id="cd00761">
    <property type="entry name" value="Glyco_tranf_GTA_type"/>
    <property type="match status" value="1"/>
</dbReference>
<evidence type="ECO:0000259" key="1">
    <source>
        <dbReference type="Pfam" id="PF00535"/>
    </source>
</evidence>
<keyword evidence="3" id="KW-1185">Reference proteome</keyword>
<gene>
    <name evidence="2" type="ORF">E1956_05600</name>
</gene>
<dbReference type="KEGG" id="ppai:E1956_05600"/>
<dbReference type="Proteomes" id="UP000295727">
    <property type="component" value="Chromosome 1"/>
</dbReference>
<dbReference type="RefSeq" id="WP_134747746.1">
    <property type="nucleotide sequence ID" value="NZ_CP038148.1"/>
</dbReference>
<dbReference type="Pfam" id="PF00535">
    <property type="entry name" value="Glycos_transf_2"/>
    <property type="match status" value="1"/>
</dbReference>
<dbReference type="PANTHER" id="PTHR43685">
    <property type="entry name" value="GLYCOSYLTRANSFERASE"/>
    <property type="match status" value="1"/>
</dbReference>
<dbReference type="AlphaFoldDB" id="A0A4P7CLS6"/>
<dbReference type="InterPro" id="IPR029044">
    <property type="entry name" value="Nucleotide-diphossugar_trans"/>
</dbReference>